<evidence type="ECO:0000256" key="3">
    <source>
        <dbReference type="ARBA" id="ARBA00038054"/>
    </source>
</evidence>
<comment type="similarity">
    <text evidence="3">Belongs to the flavoredoxin family.</text>
</comment>
<evidence type="ECO:0000313" key="5">
    <source>
        <dbReference type="EMBL" id="OOF55624.1"/>
    </source>
</evidence>
<protein>
    <submittedName>
        <fullName evidence="5">Flavin reductase</fullName>
    </submittedName>
</protein>
<accession>A0A1V3JG72</accession>
<dbReference type="Pfam" id="PF01613">
    <property type="entry name" value="Flavin_Reduct"/>
    <property type="match status" value="1"/>
</dbReference>
<dbReference type="Proteomes" id="UP000188602">
    <property type="component" value="Unassembled WGS sequence"/>
</dbReference>
<dbReference type="SMART" id="SM00903">
    <property type="entry name" value="Flavin_Reduct"/>
    <property type="match status" value="1"/>
</dbReference>
<dbReference type="InterPro" id="IPR002563">
    <property type="entry name" value="Flavin_Rdtase-like_dom"/>
</dbReference>
<dbReference type="PANTHER" id="PTHR43567">
    <property type="entry name" value="FLAVOREDOXIN-RELATED-RELATED"/>
    <property type="match status" value="1"/>
</dbReference>
<evidence type="ECO:0000259" key="4">
    <source>
        <dbReference type="SMART" id="SM00903"/>
    </source>
</evidence>
<dbReference type="InterPro" id="IPR052174">
    <property type="entry name" value="Flavoredoxin"/>
</dbReference>
<comment type="cofactor">
    <cofactor evidence="1">
        <name>FMN</name>
        <dbReference type="ChEBI" id="CHEBI:58210"/>
    </cofactor>
</comment>
<dbReference type="OrthoDB" id="9792436at2"/>
<dbReference type="GO" id="GO:0010181">
    <property type="term" value="F:FMN binding"/>
    <property type="evidence" value="ECO:0007669"/>
    <property type="project" value="InterPro"/>
</dbReference>
<feature type="domain" description="Flavin reductase like" evidence="4">
    <location>
        <begin position="13"/>
        <end position="153"/>
    </location>
</feature>
<organism evidence="5 6">
    <name type="scientific">Rodentibacter myodis</name>
    <dbReference type="NCBI Taxonomy" id="1907939"/>
    <lineage>
        <taxon>Bacteria</taxon>
        <taxon>Pseudomonadati</taxon>
        <taxon>Pseudomonadota</taxon>
        <taxon>Gammaproteobacteria</taxon>
        <taxon>Pasteurellales</taxon>
        <taxon>Pasteurellaceae</taxon>
        <taxon>Rodentibacter</taxon>
    </lineage>
</organism>
<evidence type="ECO:0000313" key="6">
    <source>
        <dbReference type="Proteomes" id="UP000188602"/>
    </source>
</evidence>
<gene>
    <name evidence="5" type="ORF">BKL49_11320</name>
</gene>
<dbReference type="InterPro" id="IPR012349">
    <property type="entry name" value="Split_barrel_FMN-bd"/>
</dbReference>
<sequence length="192" mass="21592">MAIQPVELEKFYRLINHGPTTMISAKADNIENVMSAAWVCAVDYLPNPKLMIIVDKAAYTRELIEKSGYFAVQIPVAAQAELVMAMGESRKENPAKLDRLNLFYQNGFDVPLVEGCAAWIICKVMPEPDNHQKHDLFIGEVLATWADDRIFRNGHWEFDQAPDELRTLHYIAGGQFYLIGKGLTVGNPINTP</sequence>
<name>A0A1V3JG72_9PAST</name>
<dbReference type="PANTHER" id="PTHR43567:SF1">
    <property type="entry name" value="FLAVOREDOXIN"/>
    <property type="match status" value="1"/>
</dbReference>
<reference evidence="5 6" key="1">
    <citation type="submission" date="2016-10" db="EMBL/GenBank/DDBJ databases">
        <title>Rodentibacter gen. nov. and new species.</title>
        <authorList>
            <person name="Christensen H."/>
        </authorList>
    </citation>
    <scope>NUCLEOTIDE SEQUENCE [LARGE SCALE GENOMIC DNA]</scope>
    <source>
        <strain evidence="5 6">Ac151</strain>
    </source>
</reference>
<keyword evidence="2" id="KW-0285">Flavoprotein</keyword>
<dbReference type="STRING" id="1907939.BKL49_11320"/>
<proteinExistence type="inferred from homology"/>
<dbReference type="RefSeq" id="WP_077425573.1">
    <property type="nucleotide sequence ID" value="NZ_MLHQ01000036.1"/>
</dbReference>
<dbReference type="AlphaFoldDB" id="A0A1V3JG72"/>
<keyword evidence="6" id="KW-1185">Reference proteome</keyword>
<dbReference type="EMBL" id="MLHQ01000036">
    <property type="protein sequence ID" value="OOF55624.1"/>
    <property type="molecule type" value="Genomic_DNA"/>
</dbReference>
<evidence type="ECO:0000256" key="2">
    <source>
        <dbReference type="ARBA" id="ARBA00022630"/>
    </source>
</evidence>
<comment type="caution">
    <text evidence="5">The sequence shown here is derived from an EMBL/GenBank/DDBJ whole genome shotgun (WGS) entry which is preliminary data.</text>
</comment>
<dbReference type="Gene3D" id="2.30.110.10">
    <property type="entry name" value="Electron Transport, Fmn-binding Protein, Chain A"/>
    <property type="match status" value="1"/>
</dbReference>
<dbReference type="GO" id="GO:0016646">
    <property type="term" value="F:oxidoreductase activity, acting on the CH-NH group of donors, NAD or NADP as acceptor"/>
    <property type="evidence" value="ECO:0007669"/>
    <property type="project" value="UniProtKB-ARBA"/>
</dbReference>
<evidence type="ECO:0000256" key="1">
    <source>
        <dbReference type="ARBA" id="ARBA00001917"/>
    </source>
</evidence>
<dbReference type="SUPFAM" id="SSF50475">
    <property type="entry name" value="FMN-binding split barrel"/>
    <property type="match status" value="1"/>
</dbReference>